<reference evidence="2 3" key="1">
    <citation type="submission" date="2019-01" db="EMBL/GenBank/DDBJ databases">
        <title>Draft Genome and Complete Hox-Cluster Characterization of the Sterlet Sturgeon (Acipenser ruthenus).</title>
        <authorList>
            <person name="Wei Q."/>
        </authorList>
    </citation>
    <scope>NUCLEOTIDE SEQUENCE [LARGE SCALE GENOMIC DNA]</scope>
    <source>
        <strain evidence="2">WHYD16114868_AA</strain>
        <tissue evidence="2">Blood</tissue>
    </source>
</reference>
<dbReference type="Proteomes" id="UP000289886">
    <property type="component" value="Unassembled WGS sequence"/>
</dbReference>
<evidence type="ECO:0000313" key="3">
    <source>
        <dbReference type="Proteomes" id="UP000289886"/>
    </source>
</evidence>
<keyword evidence="3" id="KW-1185">Reference proteome</keyword>
<comment type="caution">
    <text evidence="2">The sequence shown here is derived from an EMBL/GenBank/DDBJ whole genome shotgun (WGS) entry which is preliminary data.</text>
</comment>
<accession>A0A444UI14</accession>
<dbReference type="AlphaFoldDB" id="A0A444UI14"/>
<name>A0A444UI14_ACIRT</name>
<proteinExistence type="predicted"/>
<feature type="region of interest" description="Disordered" evidence="1">
    <location>
        <begin position="1"/>
        <end position="23"/>
    </location>
</feature>
<organism evidence="2 3">
    <name type="scientific">Acipenser ruthenus</name>
    <name type="common">Sterlet sturgeon</name>
    <dbReference type="NCBI Taxonomy" id="7906"/>
    <lineage>
        <taxon>Eukaryota</taxon>
        <taxon>Metazoa</taxon>
        <taxon>Chordata</taxon>
        <taxon>Craniata</taxon>
        <taxon>Vertebrata</taxon>
        <taxon>Euteleostomi</taxon>
        <taxon>Actinopterygii</taxon>
        <taxon>Chondrostei</taxon>
        <taxon>Acipenseriformes</taxon>
        <taxon>Acipenseridae</taxon>
        <taxon>Acipenser</taxon>
    </lineage>
</organism>
<sequence length="97" mass="11303">MVTENGRVRGHCTSPGKKEEKRPRKVIIQFTKRQHRDGIWKMTKEAGIRFTEDLTRDGKLAREALWLRIQQARNAGEKAYFHGPVGFINGRHIYAKE</sequence>
<protein>
    <submittedName>
        <fullName evidence="2">Uncharacterized protein</fullName>
    </submittedName>
</protein>
<gene>
    <name evidence="2" type="ORF">EOD39_4472</name>
</gene>
<dbReference type="EMBL" id="SCEB01214527">
    <property type="protein sequence ID" value="RXM34842.1"/>
    <property type="molecule type" value="Genomic_DNA"/>
</dbReference>
<evidence type="ECO:0000256" key="1">
    <source>
        <dbReference type="SAM" id="MobiDB-lite"/>
    </source>
</evidence>
<evidence type="ECO:0000313" key="2">
    <source>
        <dbReference type="EMBL" id="RXM34842.1"/>
    </source>
</evidence>